<dbReference type="EMBL" id="JAOVZO020000018">
    <property type="protein sequence ID" value="MDC8014281.1"/>
    <property type="molecule type" value="Genomic_DNA"/>
</dbReference>
<evidence type="ECO:0000313" key="3">
    <source>
        <dbReference type="Proteomes" id="UP001139971"/>
    </source>
</evidence>
<feature type="chain" id="PRO_5040838921" description="Secreted protein" evidence="1">
    <location>
        <begin position="22"/>
        <end position="275"/>
    </location>
</feature>
<evidence type="ECO:0000313" key="2">
    <source>
        <dbReference type="EMBL" id="MDC8014281.1"/>
    </source>
</evidence>
<accession>A0A9X3YP83</accession>
<reference evidence="2" key="1">
    <citation type="submission" date="2023-02" db="EMBL/GenBank/DDBJ databases">
        <title>Tahibacter soli sp. nov. isolated from soil.</title>
        <authorList>
            <person name="Baek J.H."/>
            <person name="Lee J.K."/>
            <person name="Choi D.G."/>
            <person name="Jeon C.O."/>
        </authorList>
    </citation>
    <scope>NUCLEOTIDE SEQUENCE</scope>
    <source>
        <strain evidence="2">BL</strain>
    </source>
</reference>
<name>A0A9X3YP83_9GAMM</name>
<dbReference type="Proteomes" id="UP001139971">
    <property type="component" value="Unassembled WGS sequence"/>
</dbReference>
<dbReference type="RefSeq" id="WP_263541918.1">
    <property type="nucleotide sequence ID" value="NZ_JAOVZO020000018.1"/>
</dbReference>
<organism evidence="2 3">
    <name type="scientific">Tahibacter soli</name>
    <dbReference type="NCBI Taxonomy" id="2983605"/>
    <lineage>
        <taxon>Bacteria</taxon>
        <taxon>Pseudomonadati</taxon>
        <taxon>Pseudomonadota</taxon>
        <taxon>Gammaproteobacteria</taxon>
        <taxon>Lysobacterales</taxon>
        <taxon>Rhodanobacteraceae</taxon>
        <taxon>Tahibacter</taxon>
    </lineage>
</organism>
<evidence type="ECO:0008006" key="4">
    <source>
        <dbReference type="Google" id="ProtNLM"/>
    </source>
</evidence>
<sequence length="275" mass="29804">MTKQLLASYFFLAVLSGQALALPTVPAVRCDACTDEQFEQRAIGAGVGTRYLYDFTGRQLRTFNVSREPAPGGRFVYEATEQSVSAEYVAFFDKAADYRQRYGSLKLVVTVNLPNIPGPHAGMSVFDIYGSANGAAHLGNWLAAHIATAAANSDAGARMIDMKNDSSQVRFQEEPLSAKVLVNFKNGRAEFELSENGETCRLVPNTAQDSNGNPIPGSRNQFSELPYSFPGGATSSNYREFMELVQRLGITVGTSQGMWACSSVPGLGETCRLVR</sequence>
<feature type="signal peptide" evidence="1">
    <location>
        <begin position="1"/>
        <end position="21"/>
    </location>
</feature>
<comment type="caution">
    <text evidence="2">The sequence shown here is derived from an EMBL/GenBank/DDBJ whole genome shotgun (WGS) entry which is preliminary data.</text>
</comment>
<dbReference type="AlphaFoldDB" id="A0A9X3YP83"/>
<evidence type="ECO:0000256" key="1">
    <source>
        <dbReference type="SAM" id="SignalP"/>
    </source>
</evidence>
<protein>
    <recommendedName>
        <fullName evidence="4">Secreted protein</fullName>
    </recommendedName>
</protein>
<gene>
    <name evidence="2" type="ORF">OD750_017180</name>
</gene>
<keyword evidence="3" id="KW-1185">Reference proteome</keyword>
<proteinExistence type="predicted"/>
<keyword evidence="1" id="KW-0732">Signal</keyword>